<dbReference type="Proteomes" id="UP001362999">
    <property type="component" value="Unassembled WGS sequence"/>
</dbReference>
<dbReference type="EMBL" id="JAWWNJ010000183">
    <property type="protein sequence ID" value="KAK6974565.1"/>
    <property type="molecule type" value="Genomic_DNA"/>
</dbReference>
<evidence type="ECO:0000313" key="3">
    <source>
        <dbReference type="Proteomes" id="UP001362999"/>
    </source>
</evidence>
<evidence type="ECO:0008006" key="4">
    <source>
        <dbReference type="Google" id="ProtNLM"/>
    </source>
</evidence>
<comment type="caution">
    <text evidence="2">The sequence shown here is derived from an EMBL/GenBank/DDBJ whole genome shotgun (WGS) entry which is preliminary data.</text>
</comment>
<sequence>MDSWVAALAFTFTAVWAVERQDICTYPLQLRLHSTVSYQPRGSPWSRMRVQPFNIKFITLGKIYPEYSTSTKIQEQRVERCLHMRGTRFTDQMNYLFDRSTCI</sequence>
<evidence type="ECO:0000313" key="2">
    <source>
        <dbReference type="EMBL" id="KAK6974565.1"/>
    </source>
</evidence>
<feature type="chain" id="PRO_5043564327" description="Secreted protein" evidence="1">
    <location>
        <begin position="18"/>
        <end position="103"/>
    </location>
</feature>
<feature type="signal peptide" evidence="1">
    <location>
        <begin position="1"/>
        <end position="17"/>
    </location>
</feature>
<keyword evidence="3" id="KW-1185">Reference proteome</keyword>
<name>A0AAV9Z9C7_9AGAR</name>
<gene>
    <name evidence="2" type="ORF">R3P38DRAFT_597085</name>
</gene>
<keyword evidence="1" id="KW-0732">Signal</keyword>
<accession>A0AAV9Z9C7</accession>
<dbReference type="AlphaFoldDB" id="A0AAV9Z9C7"/>
<proteinExistence type="predicted"/>
<reference evidence="2 3" key="1">
    <citation type="journal article" date="2024" name="J Genomics">
        <title>Draft genome sequencing and assembly of Favolaschia claudopus CIRM-BRFM 2984 isolated from oak limbs.</title>
        <authorList>
            <person name="Navarro D."/>
            <person name="Drula E."/>
            <person name="Chaduli D."/>
            <person name="Cazenave R."/>
            <person name="Ahrendt S."/>
            <person name="Wang J."/>
            <person name="Lipzen A."/>
            <person name="Daum C."/>
            <person name="Barry K."/>
            <person name="Grigoriev I.V."/>
            <person name="Favel A."/>
            <person name="Rosso M.N."/>
            <person name="Martin F."/>
        </authorList>
    </citation>
    <scope>NUCLEOTIDE SEQUENCE [LARGE SCALE GENOMIC DNA]</scope>
    <source>
        <strain evidence="2 3">CIRM-BRFM 2984</strain>
    </source>
</reference>
<organism evidence="2 3">
    <name type="scientific">Favolaschia claudopus</name>
    <dbReference type="NCBI Taxonomy" id="2862362"/>
    <lineage>
        <taxon>Eukaryota</taxon>
        <taxon>Fungi</taxon>
        <taxon>Dikarya</taxon>
        <taxon>Basidiomycota</taxon>
        <taxon>Agaricomycotina</taxon>
        <taxon>Agaricomycetes</taxon>
        <taxon>Agaricomycetidae</taxon>
        <taxon>Agaricales</taxon>
        <taxon>Marasmiineae</taxon>
        <taxon>Mycenaceae</taxon>
        <taxon>Favolaschia</taxon>
    </lineage>
</organism>
<evidence type="ECO:0000256" key="1">
    <source>
        <dbReference type="SAM" id="SignalP"/>
    </source>
</evidence>
<protein>
    <recommendedName>
        <fullName evidence="4">Secreted protein</fullName>
    </recommendedName>
</protein>